<dbReference type="Proteomes" id="UP000271974">
    <property type="component" value="Unassembled WGS sequence"/>
</dbReference>
<dbReference type="PANTHER" id="PTHR12465:SF0">
    <property type="entry name" value="MEDIATOR OF RNA POLYMERASE II TRANSCRIPTION SUBUNIT 20"/>
    <property type="match status" value="1"/>
</dbReference>
<organism evidence="7 8">
    <name type="scientific">Elysia chlorotica</name>
    <name type="common">Eastern emerald elysia</name>
    <name type="synonym">Sea slug</name>
    <dbReference type="NCBI Taxonomy" id="188477"/>
    <lineage>
        <taxon>Eukaryota</taxon>
        <taxon>Metazoa</taxon>
        <taxon>Spiralia</taxon>
        <taxon>Lophotrochozoa</taxon>
        <taxon>Mollusca</taxon>
        <taxon>Gastropoda</taxon>
        <taxon>Heterobranchia</taxon>
        <taxon>Euthyneura</taxon>
        <taxon>Panpulmonata</taxon>
        <taxon>Sacoglossa</taxon>
        <taxon>Placobranchoidea</taxon>
        <taxon>Plakobranchidae</taxon>
        <taxon>Elysia</taxon>
    </lineage>
</organism>
<evidence type="ECO:0000313" key="7">
    <source>
        <dbReference type="EMBL" id="RUS80494.1"/>
    </source>
</evidence>
<evidence type="ECO:0000313" key="8">
    <source>
        <dbReference type="Proteomes" id="UP000271974"/>
    </source>
</evidence>
<dbReference type="EMBL" id="RQTK01000388">
    <property type="protein sequence ID" value="RUS80494.1"/>
    <property type="molecule type" value="Genomic_DNA"/>
</dbReference>
<comment type="similarity">
    <text evidence="2 6">Belongs to the Mediator complex subunit 20 family.</text>
</comment>
<sequence length="205" mass="22359">MGVSCVYSYPVPEGRSGAQVVDLLQKQVEMLGGIKAGTFLVDCETYQSVMLNTPKTLHILHNSEHPASCFAILDSGATLVADTLFNGLMSNLKNYYQARKGAKIESKGQRFQLSDFILKVGSVSLAGSMKGILVEVEYCPSAIAADCWNLMKELLQSLIGGVAESPPRSLKPKMEEVYTPATTMLQYLNHFNNFRTAAAMSQPAR</sequence>
<evidence type="ECO:0000256" key="6">
    <source>
        <dbReference type="RuleBase" id="RU364152"/>
    </source>
</evidence>
<comment type="subunit">
    <text evidence="6">Component of the Mediator complex.</text>
</comment>
<name>A0A433TG29_ELYCH</name>
<keyword evidence="6" id="KW-0805">Transcription regulation</keyword>
<evidence type="ECO:0000256" key="1">
    <source>
        <dbReference type="ARBA" id="ARBA00004123"/>
    </source>
</evidence>
<keyword evidence="4 6" id="KW-0539">Nucleus</keyword>
<dbReference type="InterPro" id="IPR013921">
    <property type="entry name" value="Mediator_Med20"/>
</dbReference>
<proteinExistence type="inferred from homology"/>
<evidence type="ECO:0000256" key="4">
    <source>
        <dbReference type="ARBA" id="ARBA00023242"/>
    </source>
</evidence>
<protein>
    <recommendedName>
        <fullName evidence="3 6">Mediator of RNA polymerase II transcription subunit 20</fullName>
    </recommendedName>
    <alternativeName>
        <fullName evidence="5 6">Mediator complex subunit 20</fullName>
    </alternativeName>
</protein>
<keyword evidence="6" id="KW-0010">Activator</keyword>
<keyword evidence="6" id="KW-0804">Transcription</keyword>
<evidence type="ECO:0000256" key="2">
    <source>
        <dbReference type="ARBA" id="ARBA00010743"/>
    </source>
</evidence>
<dbReference type="PANTHER" id="PTHR12465">
    <property type="entry name" value="UBIQUITIN SPECIFIC PROTEASE HOMOLOG 49"/>
    <property type="match status" value="1"/>
</dbReference>
<evidence type="ECO:0000256" key="3">
    <source>
        <dbReference type="ARBA" id="ARBA00019690"/>
    </source>
</evidence>
<evidence type="ECO:0000256" key="5">
    <source>
        <dbReference type="ARBA" id="ARBA00031954"/>
    </source>
</evidence>
<keyword evidence="8" id="KW-1185">Reference proteome</keyword>
<comment type="function">
    <text evidence="6">Component of the Mediator complex, a coactivator involved in the regulated transcription of nearly all RNA polymerase II-dependent genes. Mediator functions as a bridge to convey information from gene-specific regulatory proteins to the basal RNA polymerase II transcription machinery. Mediator is recruited to promoters by direct interactions with regulatory proteins and serves as a scaffold for the assembly of a functional preinitiation complex with RNA polymerase II and the general transcription factors.</text>
</comment>
<comment type="subcellular location">
    <subcellularLocation>
        <location evidence="1 6">Nucleus</location>
    </subcellularLocation>
</comment>
<gene>
    <name evidence="6" type="primary">MED20</name>
    <name evidence="7" type="ORF">EGW08_011745</name>
</gene>
<reference evidence="7 8" key="1">
    <citation type="submission" date="2019-01" db="EMBL/GenBank/DDBJ databases">
        <title>A draft genome assembly of the solar-powered sea slug Elysia chlorotica.</title>
        <authorList>
            <person name="Cai H."/>
            <person name="Li Q."/>
            <person name="Fang X."/>
            <person name="Li J."/>
            <person name="Curtis N.E."/>
            <person name="Altenburger A."/>
            <person name="Shibata T."/>
            <person name="Feng M."/>
            <person name="Maeda T."/>
            <person name="Schwartz J.A."/>
            <person name="Shigenobu S."/>
            <person name="Lundholm N."/>
            <person name="Nishiyama T."/>
            <person name="Yang H."/>
            <person name="Hasebe M."/>
            <person name="Li S."/>
            <person name="Pierce S.K."/>
            <person name="Wang J."/>
        </authorList>
    </citation>
    <scope>NUCLEOTIDE SEQUENCE [LARGE SCALE GENOMIC DNA]</scope>
    <source>
        <strain evidence="7">EC2010</strain>
        <tissue evidence="7">Whole organism of an adult</tissue>
    </source>
</reference>
<dbReference type="AlphaFoldDB" id="A0A433TG29"/>
<accession>A0A433TG29</accession>
<dbReference type="OrthoDB" id="1854899at2759"/>
<dbReference type="GO" id="GO:0006357">
    <property type="term" value="P:regulation of transcription by RNA polymerase II"/>
    <property type="evidence" value="ECO:0007669"/>
    <property type="project" value="InterPro"/>
</dbReference>
<comment type="caution">
    <text evidence="7">The sequence shown here is derived from an EMBL/GenBank/DDBJ whole genome shotgun (WGS) entry which is preliminary data.</text>
</comment>
<dbReference type="STRING" id="188477.A0A433TG29"/>
<dbReference type="Pfam" id="PF08612">
    <property type="entry name" value="Med20"/>
    <property type="match status" value="1"/>
</dbReference>
<dbReference type="GO" id="GO:0016592">
    <property type="term" value="C:mediator complex"/>
    <property type="evidence" value="ECO:0007669"/>
    <property type="project" value="InterPro"/>
</dbReference>
<dbReference type="GO" id="GO:0003713">
    <property type="term" value="F:transcription coactivator activity"/>
    <property type="evidence" value="ECO:0007669"/>
    <property type="project" value="TreeGrafter"/>
</dbReference>